<dbReference type="OrthoDB" id="9811471at2"/>
<dbReference type="GO" id="GO:0016740">
    <property type="term" value="F:transferase activity"/>
    <property type="evidence" value="ECO:0007669"/>
    <property type="project" value="UniProtKB-KW"/>
</dbReference>
<organism evidence="2 3">
    <name type="scientific">Mycoplasmopsis columbinasalis</name>
    <dbReference type="NCBI Taxonomy" id="114880"/>
    <lineage>
        <taxon>Bacteria</taxon>
        <taxon>Bacillati</taxon>
        <taxon>Mycoplasmatota</taxon>
        <taxon>Mycoplasmoidales</taxon>
        <taxon>Metamycoplasmataceae</taxon>
        <taxon>Mycoplasmopsis</taxon>
    </lineage>
</organism>
<dbReference type="RefSeq" id="WP_129622985.1">
    <property type="nucleotide sequence ID" value="NZ_LR215043.1"/>
</dbReference>
<gene>
    <name evidence="2" type="primary">gatA</name>
    <name evidence="2" type="ORF">NCTC10184_00364</name>
</gene>
<protein>
    <submittedName>
        <fullName evidence="2">Aspartyl/glutamyl-tRNA(Asn/Gln) amidotransferase subunit A</fullName>
        <ecNumber evidence="2">6.3.5.-</ecNumber>
    </submittedName>
</protein>
<dbReference type="AlphaFoldDB" id="A0A449BAE5"/>
<dbReference type="PANTHER" id="PTHR11895:SF151">
    <property type="entry name" value="GLUTAMYL-TRNA(GLN) AMIDOTRANSFERASE SUBUNIT A"/>
    <property type="match status" value="1"/>
</dbReference>
<dbReference type="KEGG" id="mcob:NCTC10184_00364"/>
<keyword evidence="2" id="KW-0436">Ligase</keyword>
<proteinExistence type="predicted"/>
<dbReference type="GO" id="GO:0016874">
    <property type="term" value="F:ligase activity"/>
    <property type="evidence" value="ECO:0007669"/>
    <property type="project" value="UniProtKB-KW"/>
</dbReference>
<dbReference type="Pfam" id="PF01425">
    <property type="entry name" value="Amidase"/>
    <property type="match status" value="1"/>
</dbReference>
<keyword evidence="2" id="KW-0808">Transferase</keyword>
<evidence type="ECO:0000259" key="1">
    <source>
        <dbReference type="Pfam" id="PF01425"/>
    </source>
</evidence>
<dbReference type="Proteomes" id="UP000290876">
    <property type="component" value="Chromosome"/>
</dbReference>
<sequence length="445" mass="48634">MSFKVKGNLEQALVELKNDKSNSVTVVLGQSPVSPKTSELKDVVFTLKANYAIQDIECAASSKILKGFKPSYNATVVQKLLEAGAIPAAQVNCDELALGGTGTYSCNGLIRNPLDPKRLVGGSSSGSVATLTDNIGFALGSDTGDSVRLPASYNGKVGFKPSYGAISRFGLYAYASSLDTVAFFTHNVSDAVKVSQCTYGIDSKDFNTKKVGIQNVQKTKPQKVGVLKIDNLNSQLSNAYQKLFKELSKEFKGDEIFEWVEVDEKILTAIKPVYDIISYSEASSNLSNLNGIAFGNRKDGENWEQIMTNTRSQGFDKMVQRRLTLGSFFLFASNQEELFLKAQKARRVIVEYLKSLHNKYDVLVFPASADKAPLIDGTSPSYGFMDYILTGSNLGGNPSISIPFTKVDGLPVNLALDAKLYADDKLLSYALWFEEFLTKFNKKGE</sequence>
<accession>A0A449BAE5</accession>
<dbReference type="PANTHER" id="PTHR11895">
    <property type="entry name" value="TRANSAMIDASE"/>
    <property type="match status" value="1"/>
</dbReference>
<evidence type="ECO:0000313" key="2">
    <source>
        <dbReference type="EMBL" id="VEU78139.1"/>
    </source>
</evidence>
<dbReference type="NCBIfam" id="NF005517">
    <property type="entry name" value="PRK07139.1"/>
    <property type="match status" value="1"/>
</dbReference>
<dbReference type="InterPro" id="IPR023631">
    <property type="entry name" value="Amidase_dom"/>
</dbReference>
<dbReference type="SUPFAM" id="SSF75304">
    <property type="entry name" value="Amidase signature (AS) enzymes"/>
    <property type="match status" value="1"/>
</dbReference>
<reference evidence="2 3" key="1">
    <citation type="submission" date="2019-01" db="EMBL/GenBank/DDBJ databases">
        <authorList>
            <consortium name="Pathogen Informatics"/>
        </authorList>
    </citation>
    <scope>NUCLEOTIDE SEQUENCE [LARGE SCALE GENOMIC DNA]</scope>
    <source>
        <strain evidence="2 3">NCTC10184</strain>
    </source>
</reference>
<name>A0A449BAE5_9BACT</name>
<dbReference type="Gene3D" id="3.90.1300.10">
    <property type="entry name" value="Amidase signature (AS) domain"/>
    <property type="match status" value="1"/>
</dbReference>
<keyword evidence="3" id="KW-1185">Reference proteome</keyword>
<dbReference type="EC" id="6.3.5.-" evidence="2"/>
<dbReference type="InterPro" id="IPR036928">
    <property type="entry name" value="AS_sf"/>
</dbReference>
<dbReference type="InterPro" id="IPR000120">
    <property type="entry name" value="Amidase"/>
</dbReference>
<feature type="domain" description="Amidase" evidence="1">
    <location>
        <begin position="35"/>
        <end position="427"/>
    </location>
</feature>
<evidence type="ECO:0000313" key="3">
    <source>
        <dbReference type="Proteomes" id="UP000290876"/>
    </source>
</evidence>
<dbReference type="EMBL" id="LR215043">
    <property type="protein sequence ID" value="VEU78139.1"/>
    <property type="molecule type" value="Genomic_DNA"/>
</dbReference>